<dbReference type="Gene3D" id="3.40.190.290">
    <property type="match status" value="1"/>
</dbReference>
<dbReference type="InterPro" id="IPR036388">
    <property type="entry name" value="WH-like_DNA-bd_sf"/>
</dbReference>
<dbReference type="SUPFAM" id="SSF46785">
    <property type="entry name" value="Winged helix' DNA-binding domain"/>
    <property type="match status" value="1"/>
</dbReference>
<organism evidence="6 7">
    <name type="scientific">Neptunomonas phycophila</name>
    <dbReference type="NCBI Taxonomy" id="1572645"/>
    <lineage>
        <taxon>Bacteria</taxon>
        <taxon>Pseudomonadati</taxon>
        <taxon>Pseudomonadota</taxon>
        <taxon>Gammaproteobacteria</taxon>
        <taxon>Oceanospirillales</taxon>
        <taxon>Oceanospirillaceae</taxon>
        <taxon>Neptunomonas</taxon>
    </lineage>
</organism>
<evidence type="ECO:0000313" key="6">
    <source>
        <dbReference type="EMBL" id="MDO6455219.1"/>
    </source>
</evidence>
<protein>
    <submittedName>
        <fullName evidence="6">LysR family transcriptional regulator</fullName>
    </submittedName>
</protein>
<accession>A0AAW7XLP5</accession>
<dbReference type="PANTHER" id="PTHR30126">
    <property type="entry name" value="HTH-TYPE TRANSCRIPTIONAL REGULATOR"/>
    <property type="match status" value="1"/>
</dbReference>
<dbReference type="GO" id="GO:0000976">
    <property type="term" value="F:transcription cis-regulatory region binding"/>
    <property type="evidence" value="ECO:0007669"/>
    <property type="project" value="TreeGrafter"/>
</dbReference>
<dbReference type="PANTHER" id="PTHR30126:SF5">
    <property type="entry name" value="HTH-TYPE TRANSCRIPTIONAL ACTIVATOR CMPR"/>
    <property type="match status" value="1"/>
</dbReference>
<comment type="caution">
    <text evidence="6">The sequence shown here is derived from an EMBL/GenBank/DDBJ whole genome shotgun (WGS) entry which is preliminary data.</text>
</comment>
<dbReference type="InterPro" id="IPR000847">
    <property type="entry name" value="LysR_HTH_N"/>
</dbReference>
<dbReference type="Gene3D" id="1.10.10.10">
    <property type="entry name" value="Winged helix-like DNA-binding domain superfamily/Winged helix DNA-binding domain"/>
    <property type="match status" value="1"/>
</dbReference>
<evidence type="ECO:0000259" key="5">
    <source>
        <dbReference type="PROSITE" id="PS50931"/>
    </source>
</evidence>
<evidence type="ECO:0000256" key="4">
    <source>
        <dbReference type="ARBA" id="ARBA00023163"/>
    </source>
</evidence>
<feature type="domain" description="HTH lysR-type" evidence="5">
    <location>
        <begin position="16"/>
        <end position="73"/>
    </location>
</feature>
<sequence>MPLTSPITIPKLASRLTFRQLHIFHAVYLLKSYSKAGNELGLTQPAVSSQIRQLEEAIGMPVFEYIGRRLFCTAAGEALAKSTSLIFTEIGKLQSDLAELEGVVAGELRLVAVNTAQYVVPYLLRAFLNLYPQVKVSVRVVNRAAAIQRLEDNSDDLVIMGMVPSERPYTSLPFLDNELVPVVPTDHPFLSTPAFSTQEFLDSQLLIRESGSGSRLALETHCRNHHLHINNYMELGSNDALKHAVIAGLGVAVLPKVSILPELKLGLMHIIDLPDFPLKRSWCVVYPQAKHPTPAMRAFIEYIQQNIRQFEHTFLRQNQGF</sequence>
<name>A0AAW7XLP5_9GAMM</name>
<comment type="similarity">
    <text evidence="1">Belongs to the LysR transcriptional regulatory family.</text>
</comment>
<keyword evidence="2" id="KW-0805">Transcription regulation</keyword>
<dbReference type="SUPFAM" id="SSF53850">
    <property type="entry name" value="Periplasmic binding protein-like II"/>
    <property type="match status" value="1"/>
</dbReference>
<dbReference type="PROSITE" id="PS50931">
    <property type="entry name" value="HTH_LYSR"/>
    <property type="match status" value="1"/>
</dbReference>
<evidence type="ECO:0000313" key="7">
    <source>
        <dbReference type="Proteomes" id="UP001169862"/>
    </source>
</evidence>
<proteinExistence type="inferred from homology"/>
<dbReference type="AlphaFoldDB" id="A0AAW7XLP5"/>
<keyword evidence="3" id="KW-0238">DNA-binding</keyword>
<dbReference type="InterPro" id="IPR036390">
    <property type="entry name" value="WH_DNA-bd_sf"/>
</dbReference>
<dbReference type="RefSeq" id="WP_277252278.1">
    <property type="nucleotide sequence ID" value="NZ_JALRCW010000030.1"/>
</dbReference>
<dbReference type="EMBL" id="JAUOPG010000013">
    <property type="protein sequence ID" value="MDO6455219.1"/>
    <property type="molecule type" value="Genomic_DNA"/>
</dbReference>
<dbReference type="Pfam" id="PF03466">
    <property type="entry name" value="LysR_substrate"/>
    <property type="match status" value="1"/>
</dbReference>
<dbReference type="Pfam" id="PF00126">
    <property type="entry name" value="HTH_1"/>
    <property type="match status" value="1"/>
</dbReference>
<dbReference type="GO" id="GO:0003700">
    <property type="term" value="F:DNA-binding transcription factor activity"/>
    <property type="evidence" value="ECO:0007669"/>
    <property type="project" value="InterPro"/>
</dbReference>
<keyword evidence="4" id="KW-0804">Transcription</keyword>
<gene>
    <name evidence="6" type="ORF">Q4490_16775</name>
</gene>
<dbReference type="InterPro" id="IPR005119">
    <property type="entry name" value="LysR_subst-bd"/>
</dbReference>
<reference evidence="6" key="1">
    <citation type="submission" date="2023-07" db="EMBL/GenBank/DDBJ databases">
        <title>Genome content predicts the carbon catabolic preferences of heterotrophic bacteria.</title>
        <authorList>
            <person name="Gralka M."/>
        </authorList>
    </citation>
    <scope>NUCLEOTIDE SEQUENCE</scope>
    <source>
        <strain evidence="6">I2M16</strain>
    </source>
</reference>
<dbReference type="Proteomes" id="UP001169862">
    <property type="component" value="Unassembled WGS sequence"/>
</dbReference>
<evidence type="ECO:0000256" key="2">
    <source>
        <dbReference type="ARBA" id="ARBA00023015"/>
    </source>
</evidence>
<evidence type="ECO:0000256" key="1">
    <source>
        <dbReference type="ARBA" id="ARBA00009437"/>
    </source>
</evidence>
<dbReference type="PRINTS" id="PR00039">
    <property type="entry name" value="HTHLYSR"/>
</dbReference>
<evidence type="ECO:0000256" key="3">
    <source>
        <dbReference type="ARBA" id="ARBA00023125"/>
    </source>
</evidence>